<gene>
    <name evidence="1" type="ORF">NAS2_0581</name>
    <name evidence="2" type="ORF">NAS2_0584</name>
</gene>
<dbReference type="KEGG" id="ccai:NAS2_0581"/>
<evidence type="ECO:0000313" key="2">
    <source>
        <dbReference type="EMBL" id="BBE41973.1"/>
    </source>
</evidence>
<dbReference type="KEGG" id="ccai:NAS2_0584"/>
<name>A0A4P2VET8_9ARCH</name>
<dbReference type="AlphaFoldDB" id="A0A4P2VET8"/>
<evidence type="ECO:0000313" key="3">
    <source>
        <dbReference type="Proteomes" id="UP000509448"/>
    </source>
</evidence>
<evidence type="ECO:0000313" key="1">
    <source>
        <dbReference type="EMBL" id="BBE41970.1"/>
    </source>
</evidence>
<sequence length="150" mass="15317">MSEILATLILIVIAVSLGTILVSWASSYSSSALGGLASSTYRAQATLRQYPVIEYANATPTNLTLMVSNEGQLPATVTGILVSNTTSQRYYSSFYAGGSHVSVSSVQIPPMGVVEISVNPNGFMKSGGSYSVAVLTSSGASASTVVGVGP</sequence>
<accession>A0A4P2VET8</accession>
<dbReference type="Proteomes" id="UP000509448">
    <property type="component" value="Chromosome"/>
</dbReference>
<reference evidence="2 3" key="1">
    <citation type="journal article" date="2019" name="ISME J.">
        <title>Isolation and characterization of a thermophilic sulfur- and iron-reducing thaumarchaeote from a terrestrial acidic hot spring.</title>
        <authorList>
            <person name="Kato S."/>
            <person name="Itoh T."/>
            <person name="Yuki M."/>
            <person name="Nagamori M."/>
            <person name="Ohnishi M."/>
            <person name="Uematsu K."/>
            <person name="Suzuki K."/>
            <person name="Takashina T."/>
            <person name="Ohkuma M."/>
        </authorList>
    </citation>
    <scope>NUCLEOTIDE SEQUENCE [LARGE SCALE GENOMIC DNA]</scope>
    <source>
        <strain evidence="2 3">NAS-02</strain>
    </source>
</reference>
<protein>
    <submittedName>
        <fullName evidence="2">Uncharacterized protein</fullName>
    </submittedName>
</protein>
<proteinExistence type="predicted"/>
<dbReference type="EMBL" id="AP018732">
    <property type="protein sequence ID" value="BBE41973.1"/>
    <property type="molecule type" value="Genomic_DNA"/>
</dbReference>
<organism evidence="2 3">
    <name type="scientific">Conexivisphaera calida</name>
    <dbReference type="NCBI Taxonomy" id="1874277"/>
    <lineage>
        <taxon>Archaea</taxon>
        <taxon>Nitrososphaerota</taxon>
        <taxon>Conexivisphaeria</taxon>
        <taxon>Conexivisphaerales</taxon>
        <taxon>Conexivisphaeraceae</taxon>
        <taxon>Conexivisphaera</taxon>
    </lineage>
</organism>
<dbReference type="EMBL" id="AP018732">
    <property type="protein sequence ID" value="BBE41970.1"/>
    <property type="molecule type" value="Genomic_DNA"/>
</dbReference>
<keyword evidence="3" id="KW-1185">Reference proteome</keyword>